<reference evidence="1" key="1">
    <citation type="submission" date="2022-04" db="EMBL/GenBank/DDBJ databases">
        <title>Genome of the entomopathogenic fungus Entomophthora muscae.</title>
        <authorList>
            <person name="Elya C."/>
            <person name="Lovett B.R."/>
            <person name="Lee E."/>
            <person name="Macias A.M."/>
            <person name="Hajek A.E."/>
            <person name="De Bivort B.L."/>
            <person name="Kasson M.T."/>
            <person name="De Fine Licht H.H."/>
            <person name="Stajich J.E."/>
        </authorList>
    </citation>
    <scope>NUCLEOTIDE SEQUENCE</scope>
    <source>
        <strain evidence="1">Berkeley</strain>
    </source>
</reference>
<gene>
    <name evidence="1" type="ORF">DSO57_1038584</name>
</gene>
<evidence type="ECO:0000313" key="2">
    <source>
        <dbReference type="Proteomes" id="UP001165960"/>
    </source>
</evidence>
<comment type="caution">
    <text evidence="1">The sequence shown here is derived from an EMBL/GenBank/DDBJ whole genome shotgun (WGS) entry which is preliminary data.</text>
</comment>
<organism evidence="1 2">
    <name type="scientific">Entomophthora muscae</name>
    <dbReference type="NCBI Taxonomy" id="34485"/>
    <lineage>
        <taxon>Eukaryota</taxon>
        <taxon>Fungi</taxon>
        <taxon>Fungi incertae sedis</taxon>
        <taxon>Zoopagomycota</taxon>
        <taxon>Entomophthoromycotina</taxon>
        <taxon>Entomophthoromycetes</taxon>
        <taxon>Entomophthorales</taxon>
        <taxon>Entomophthoraceae</taxon>
        <taxon>Entomophthora</taxon>
    </lineage>
</organism>
<sequence>MVRRYSLLSQKVKQPISKSLVSNQLVTFIFDPVNGDHMSSGNLSNLFWELHPHCAKDVELAKRLVSGDLKWEELVSLDCYKKAEPISYLYLSGSILLIGLGWAKQIPISDEAERKTLTHYSLLLISSLFNNFDHQKIVASTSADFDLTIQGETKRKQESLIVPPSKVHISSTESLTDGSFKDKPVSSLMQDSFCFDSGNCLDLFPKSVIAEVEQHTELPSEICLRELCLEYWCNEGKQFFDINGQDLCQLATDFFISQKIPSEGHFVFDYNLNSSPWALAEDSAAKINNTMCLNLKKTQQHYVNYYVFSICYPALDAKNFSSIISSKYNMLNRRISNIIHLAKKILKIWGKDAPLARMDPGLLSYVSNLKVGEVETLSMAIKQLNTVRFFLE</sequence>
<protein>
    <submittedName>
        <fullName evidence="1">Uncharacterized protein</fullName>
    </submittedName>
</protein>
<evidence type="ECO:0000313" key="1">
    <source>
        <dbReference type="EMBL" id="KAJ9055898.1"/>
    </source>
</evidence>
<keyword evidence="2" id="KW-1185">Reference proteome</keyword>
<name>A0ACC2S0W8_9FUNG</name>
<accession>A0ACC2S0W8</accession>
<dbReference type="Proteomes" id="UP001165960">
    <property type="component" value="Unassembled WGS sequence"/>
</dbReference>
<proteinExistence type="predicted"/>
<dbReference type="EMBL" id="QTSX02006184">
    <property type="protein sequence ID" value="KAJ9055898.1"/>
    <property type="molecule type" value="Genomic_DNA"/>
</dbReference>